<dbReference type="EMBL" id="AC079029">
    <property type="protein sequence ID" value="AAM92283.1"/>
    <property type="molecule type" value="Genomic_DNA"/>
</dbReference>
<evidence type="ECO:0000313" key="3">
    <source>
        <dbReference type="Proteomes" id="UP000000763"/>
    </source>
</evidence>
<feature type="region of interest" description="Disordered" evidence="1">
    <location>
        <begin position="1"/>
        <end position="50"/>
    </location>
</feature>
<protein>
    <submittedName>
        <fullName evidence="2">Uncharacterized protein</fullName>
    </submittedName>
</protein>
<organism evidence="2 3">
    <name type="scientific">Oryza sativa subsp. japonica</name>
    <name type="common">Rice</name>
    <dbReference type="NCBI Taxonomy" id="39947"/>
    <lineage>
        <taxon>Eukaryota</taxon>
        <taxon>Viridiplantae</taxon>
        <taxon>Streptophyta</taxon>
        <taxon>Embryophyta</taxon>
        <taxon>Tracheophyta</taxon>
        <taxon>Spermatophyta</taxon>
        <taxon>Magnoliopsida</taxon>
        <taxon>Liliopsida</taxon>
        <taxon>Poales</taxon>
        <taxon>Poaceae</taxon>
        <taxon>BOP clade</taxon>
        <taxon>Oryzoideae</taxon>
        <taxon>Oryzeae</taxon>
        <taxon>Oryzinae</taxon>
        <taxon>Oryza</taxon>
        <taxon>Oryza sativa</taxon>
    </lineage>
</organism>
<accession>Q8LNJ0</accession>
<evidence type="ECO:0000313" key="2">
    <source>
        <dbReference type="EMBL" id="AAM92283.1"/>
    </source>
</evidence>
<evidence type="ECO:0000256" key="1">
    <source>
        <dbReference type="SAM" id="MobiDB-lite"/>
    </source>
</evidence>
<reference evidence="3" key="1">
    <citation type="journal article" date="2005" name="Nature">
        <title>The map-based sequence of the rice genome.</title>
        <authorList>
            <consortium name="International rice genome sequencing project (IRGSP)"/>
            <person name="Matsumoto T."/>
            <person name="Wu J."/>
            <person name="Kanamori H."/>
            <person name="Katayose Y."/>
            <person name="Fujisawa M."/>
            <person name="Namiki N."/>
            <person name="Mizuno H."/>
            <person name="Yamamoto K."/>
            <person name="Antonio B.A."/>
            <person name="Baba T."/>
            <person name="Sakata K."/>
            <person name="Nagamura Y."/>
            <person name="Aoki H."/>
            <person name="Arikawa K."/>
            <person name="Arita K."/>
            <person name="Bito T."/>
            <person name="Chiden Y."/>
            <person name="Fujitsuka N."/>
            <person name="Fukunaka R."/>
            <person name="Hamada M."/>
            <person name="Harada C."/>
            <person name="Hayashi A."/>
            <person name="Hijishita S."/>
            <person name="Honda M."/>
            <person name="Hosokawa S."/>
            <person name="Ichikawa Y."/>
            <person name="Idonuma A."/>
            <person name="Iijima M."/>
            <person name="Ikeda M."/>
            <person name="Ikeno M."/>
            <person name="Ito K."/>
            <person name="Ito S."/>
            <person name="Ito T."/>
            <person name="Ito Y."/>
            <person name="Ito Y."/>
            <person name="Iwabuchi A."/>
            <person name="Kamiya K."/>
            <person name="Karasawa W."/>
            <person name="Kurita K."/>
            <person name="Katagiri S."/>
            <person name="Kikuta A."/>
            <person name="Kobayashi H."/>
            <person name="Kobayashi N."/>
            <person name="Machita K."/>
            <person name="Maehara T."/>
            <person name="Masukawa M."/>
            <person name="Mizubayashi T."/>
            <person name="Mukai Y."/>
            <person name="Nagasaki H."/>
            <person name="Nagata Y."/>
            <person name="Naito S."/>
            <person name="Nakashima M."/>
            <person name="Nakama Y."/>
            <person name="Nakamichi Y."/>
            <person name="Nakamura M."/>
            <person name="Meguro A."/>
            <person name="Negishi M."/>
            <person name="Ohta I."/>
            <person name="Ohta T."/>
            <person name="Okamoto M."/>
            <person name="Ono N."/>
            <person name="Saji S."/>
            <person name="Sakaguchi M."/>
            <person name="Sakai K."/>
            <person name="Shibata M."/>
            <person name="Shimokawa T."/>
            <person name="Song J."/>
            <person name="Takazaki Y."/>
            <person name="Terasawa K."/>
            <person name="Tsugane M."/>
            <person name="Tsuji K."/>
            <person name="Ueda S."/>
            <person name="Waki K."/>
            <person name="Yamagata H."/>
            <person name="Yamamoto M."/>
            <person name="Yamamoto S."/>
            <person name="Yamane H."/>
            <person name="Yoshiki S."/>
            <person name="Yoshihara R."/>
            <person name="Yukawa K."/>
            <person name="Zhong H."/>
            <person name="Yano M."/>
            <person name="Yuan Q."/>
            <person name="Ouyang S."/>
            <person name="Liu J."/>
            <person name="Jones K.M."/>
            <person name="Gansberger K."/>
            <person name="Moffat K."/>
            <person name="Hill J."/>
            <person name="Bera J."/>
            <person name="Fadrosh D."/>
            <person name="Jin S."/>
            <person name="Johri S."/>
            <person name="Kim M."/>
            <person name="Overton L."/>
            <person name="Reardon M."/>
            <person name="Tsitrin T."/>
            <person name="Vuong H."/>
            <person name="Weaver B."/>
            <person name="Ciecko A."/>
            <person name="Tallon L."/>
            <person name="Jackson J."/>
            <person name="Pai G."/>
            <person name="Aken S.V."/>
            <person name="Utterback T."/>
            <person name="Reidmuller S."/>
            <person name="Feldblyum T."/>
            <person name="Hsiao J."/>
            <person name="Zismann V."/>
            <person name="Iobst S."/>
            <person name="de Vazeille A.R."/>
            <person name="Buell C.R."/>
            <person name="Ying K."/>
            <person name="Li Y."/>
            <person name="Lu T."/>
            <person name="Huang Y."/>
            <person name="Zhao Q."/>
            <person name="Feng Q."/>
            <person name="Zhang L."/>
            <person name="Zhu J."/>
            <person name="Weng Q."/>
            <person name="Mu J."/>
            <person name="Lu Y."/>
            <person name="Fan D."/>
            <person name="Liu Y."/>
            <person name="Guan J."/>
            <person name="Zhang Y."/>
            <person name="Yu S."/>
            <person name="Liu X."/>
            <person name="Zhang Y."/>
            <person name="Hong G."/>
            <person name="Han B."/>
            <person name="Choisne N."/>
            <person name="Demange N."/>
            <person name="Orjeda G."/>
            <person name="Samain S."/>
            <person name="Cattolico L."/>
            <person name="Pelletier E."/>
            <person name="Couloux A."/>
            <person name="Segurens B."/>
            <person name="Wincker P."/>
            <person name="D'Hont A."/>
            <person name="Scarpelli C."/>
            <person name="Weissenbach J."/>
            <person name="Salanoubat M."/>
            <person name="Quetier F."/>
            <person name="Yu Y."/>
            <person name="Kim H.R."/>
            <person name="Rambo T."/>
            <person name="Currie J."/>
            <person name="Collura K."/>
            <person name="Luo M."/>
            <person name="Yang T."/>
            <person name="Ammiraju J.S.S."/>
            <person name="Engler F."/>
            <person name="Soderlund C."/>
            <person name="Wing R.A."/>
            <person name="Palmer L.E."/>
            <person name="de la Bastide M."/>
            <person name="Spiegel L."/>
            <person name="Nascimento L."/>
            <person name="Zutavern T."/>
            <person name="O'Shaughnessy A."/>
            <person name="Dike S."/>
            <person name="Dedhia N."/>
            <person name="Preston R."/>
            <person name="Balija V."/>
            <person name="McCombie W.R."/>
            <person name="Chow T."/>
            <person name="Chen H."/>
            <person name="Chung M."/>
            <person name="Chen C."/>
            <person name="Shaw J."/>
            <person name="Wu H."/>
            <person name="Hsiao K."/>
            <person name="Chao Y."/>
            <person name="Chu M."/>
            <person name="Cheng C."/>
            <person name="Hour A."/>
            <person name="Lee P."/>
            <person name="Lin S."/>
            <person name="Lin Y."/>
            <person name="Liou J."/>
            <person name="Liu S."/>
            <person name="Hsing Y."/>
            <person name="Raghuvanshi S."/>
            <person name="Mohanty A."/>
            <person name="Bharti A.K."/>
            <person name="Gaur A."/>
            <person name="Gupta V."/>
            <person name="Kumar D."/>
            <person name="Ravi V."/>
            <person name="Vij S."/>
            <person name="Kapur A."/>
            <person name="Khurana P."/>
            <person name="Khurana P."/>
            <person name="Khurana J.P."/>
            <person name="Tyagi A.K."/>
            <person name="Gaikwad K."/>
            <person name="Singh A."/>
            <person name="Dalal V."/>
            <person name="Srivastava S."/>
            <person name="Dixit A."/>
            <person name="Pal A.K."/>
            <person name="Ghazi I.A."/>
            <person name="Yadav M."/>
            <person name="Pandit A."/>
            <person name="Bhargava A."/>
            <person name="Sureshbabu K."/>
            <person name="Batra K."/>
            <person name="Sharma T.R."/>
            <person name="Mohapatra T."/>
            <person name="Singh N.K."/>
            <person name="Messing J."/>
            <person name="Nelson A.B."/>
            <person name="Fuks G."/>
            <person name="Kavchok S."/>
            <person name="Keizer G."/>
            <person name="Linton E."/>
            <person name="Llaca V."/>
            <person name="Song R."/>
            <person name="Tanyolac B."/>
            <person name="Young S."/>
            <person name="Ho-Il K."/>
            <person name="Hahn J.H."/>
            <person name="Sangsakoo G."/>
            <person name="Vanavichit A."/>
            <person name="de Mattos Luiz.A.T."/>
            <person name="Zimmer P.D."/>
            <person name="Malone G."/>
            <person name="Dellagostin O."/>
            <person name="de Oliveira A.C."/>
            <person name="Bevan M."/>
            <person name="Bancroft I."/>
            <person name="Minx P."/>
            <person name="Cordum H."/>
            <person name="Wilson R."/>
            <person name="Cheng Z."/>
            <person name="Jin W."/>
            <person name="Jiang J."/>
            <person name="Leong S.A."/>
            <person name="Iwama H."/>
            <person name="Gojobori T."/>
            <person name="Itoh T."/>
            <person name="Niimura Y."/>
            <person name="Fujii Y."/>
            <person name="Habara T."/>
            <person name="Sakai H."/>
            <person name="Sato Y."/>
            <person name="Wilson G."/>
            <person name="Kumar K."/>
            <person name="McCouch S."/>
            <person name="Juretic N."/>
            <person name="Hoen D."/>
            <person name="Wright S."/>
            <person name="Bruskiewich R."/>
            <person name="Bureau T."/>
            <person name="Miyao A."/>
            <person name="Hirochika H."/>
            <person name="Nishikawa T."/>
            <person name="Kadowaki K."/>
            <person name="Sugiura M."/>
            <person name="Burr B."/>
            <person name="Sasaki T."/>
        </authorList>
    </citation>
    <scope>NUCLEOTIDE SEQUENCE [LARGE SCALE GENOMIC DNA]</scope>
    <source>
        <strain evidence="3">cv. Nipponbare</strain>
    </source>
</reference>
<gene>
    <name evidence="2" type="primary">OSJNBb0028C01.41</name>
</gene>
<dbReference type="Proteomes" id="UP000000763">
    <property type="component" value="Chromosome 10"/>
</dbReference>
<sequence>MASAGAPDAHGGGGWIRRGAPAGERWAMSSRPQATVAGDGMNDDGPSAAAVEDTDLFTGWQGGSWRIRPVAGSEAPALNLADGANPRRRRRARAHPPPRPPRRRGAARRGAGEGHRPSPRAQQEYDVTSAAAAGPCDAYLVFRSSPPLNASVVSISNLLNITTTTVTESNAVDPVVPIAVDPLVFAPVVGDLIPTCRLA</sequence>
<feature type="region of interest" description="Disordered" evidence="1">
    <location>
        <begin position="76"/>
        <end position="126"/>
    </location>
</feature>
<reference evidence="3" key="2">
    <citation type="journal article" date="2008" name="Nucleic Acids Res.">
        <title>The rice annotation project database (RAP-DB): 2008 update.</title>
        <authorList>
            <consortium name="The rice annotation project (RAP)"/>
        </authorList>
    </citation>
    <scope>GENOME REANNOTATION</scope>
    <source>
        <strain evidence="3">cv. Nipponbare</strain>
    </source>
</reference>
<proteinExistence type="predicted"/>
<dbReference type="AlphaFoldDB" id="Q8LNJ0"/>
<feature type="compositionally biased region" description="Basic residues" evidence="1">
    <location>
        <begin position="86"/>
        <end position="107"/>
    </location>
</feature>
<name>Q8LNJ0_ORYSJ</name>